<name>A0A7W7ZS49_9BACT</name>
<proteinExistence type="predicted"/>
<keyword evidence="2" id="KW-0067">ATP-binding</keyword>
<dbReference type="SUPFAM" id="SSF140931">
    <property type="entry name" value="Fic-like"/>
    <property type="match status" value="1"/>
</dbReference>
<dbReference type="Proteomes" id="UP000584867">
    <property type="component" value="Unassembled WGS sequence"/>
</dbReference>
<reference evidence="5 6" key="1">
    <citation type="submission" date="2020-08" db="EMBL/GenBank/DDBJ databases">
        <title>Genomic Encyclopedia of Type Strains, Phase IV (KMG-V): Genome sequencing to study the core and pangenomes of soil and plant-associated prokaryotes.</title>
        <authorList>
            <person name="Whitman W."/>
        </authorList>
    </citation>
    <scope>NUCLEOTIDE SEQUENCE [LARGE SCALE GENOMIC DNA]</scope>
    <source>
        <strain evidence="5 6">X5P3</strain>
    </source>
</reference>
<dbReference type="PANTHER" id="PTHR13504">
    <property type="entry name" value="FIDO DOMAIN-CONTAINING PROTEIN DDB_G0283145"/>
    <property type="match status" value="1"/>
</dbReference>
<dbReference type="EMBL" id="JACHIO010000014">
    <property type="protein sequence ID" value="MBB5065152.1"/>
    <property type="molecule type" value="Genomic_DNA"/>
</dbReference>
<feature type="binding site" evidence="2">
    <location>
        <begin position="198"/>
        <end position="205"/>
    </location>
    <ligand>
        <name>ATP</name>
        <dbReference type="ChEBI" id="CHEBI:30616"/>
    </ligand>
</feature>
<dbReference type="PROSITE" id="PS51459">
    <property type="entry name" value="FIDO"/>
    <property type="match status" value="1"/>
</dbReference>
<dbReference type="InterPro" id="IPR036597">
    <property type="entry name" value="Fido-like_dom_sf"/>
</dbReference>
<dbReference type="RefSeq" id="WP_184257606.1">
    <property type="nucleotide sequence ID" value="NZ_JACHIO010000014.1"/>
</dbReference>
<dbReference type="GO" id="GO:0005524">
    <property type="term" value="F:ATP binding"/>
    <property type="evidence" value="ECO:0007669"/>
    <property type="project" value="UniProtKB-KW"/>
</dbReference>
<dbReference type="InterPro" id="IPR003812">
    <property type="entry name" value="Fido"/>
</dbReference>
<accession>A0A7W7ZS49</accession>
<organism evidence="5 6">
    <name type="scientific">Granulicella mallensis</name>
    <dbReference type="NCBI Taxonomy" id="940614"/>
    <lineage>
        <taxon>Bacteria</taxon>
        <taxon>Pseudomonadati</taxon>
        <taxon>Acidobacteriota</taxon>
        <taxon>Terriglobia</taxon>
        <taxon>Terriglobales</taxon>
        <taxon>Acidobacteriaceae</taxon>
        <taxon>Granulicella</taxon>
    </lineage>
</organism>
<dbReference type="PANTHER" id="PTHR13504:SF38">
    <property type="entry name" value="FIDO DOMAIN-CONTAINING PROTEIN"/>
    <property type="match status" value="1"/>
</dbReference>
<keyword evidence="2" id="KW-0547">Nucleotide-binding</keyword>
<comment type="caution">
    <text evidence="5">The sequence shown here is derived from an EMBL/GenBank/DDBJ whole genome shotgun (WGS) entry which is preliminary data.</text>
</comment>
<dbReference type="Pfam" id="PF02661">
    <property type="entry name" value="Fic"/>
    <property type="match status" value="1"/>
</dbReference>
<evidence type="ECO:0000256" key="2">
    <source>
        <dbReference type="PIRSR" id="PIRSR640198-2"/>
    </source>
</evidence>
<evidence type="ECO:0000256" key="1">
    <source>
        <dbReference type="PIRSR" id="PIRSR640198-1"/>
    </source>
</evidence>
<evidence type="ECO:0000313" key="5">
    <source>
        <dbReference type="EMBL" id="MBB5065152.1"/>
    </source>
</evidence>
<dbReference type="InterPro" id="IPR040198">
    <property type="entry name" value="Fido_containing"/>
</dbReference>
<dbReference type="AlphaFoldDB" id="A0A7W7ZS49"/>
<evidence type="ECO:0000259" key="4">
    <source>
        <dbReference type="PROSITE" id="PS51459"/>
    </source>
</evidence>
<gene>
    <name evidence="5" type="ORF">HDF15_003515</name>
</gene>
<evidence type="ECO:0000256" key="3">
    <source>
        <dbReference type="PIRSR" id="PIRSR640198-3"/>
    </source>
</evidence>
<feature type="site" description="Important for autoinhibition of adenylyltransferase activity" evidence="3">
    <location>
        <position position="61"/>
    </location>
</feature>
<feature type="active site" evidence="1">
    <location>
        <position position="194"/>
    </location>
</feature>
<sequence length="373" mass="41819">MPIEQHGFQPVFSITPAMAGGLMRIEAMKQAIEDLPITPRLLANLRETARLFSTHYSTMIEGNLLTQEQVAQVIGEGQHFPGRERDQDEVRGYYAALDELEQLANNPKEVTETAVQNLHALVMGSGKTRVRPTPYRDGQNVIRDSVTGNMVYVPPEASDVPVLMKDLISWINLKDELPVPLKAALVHYQFATVHPYYDGNGRTARLLTTLILHRGGYGLKGLYALEEYYARDLKAYYEALSLGPSHNYYLGRAQADVTAWVAYFIEGMAASFEKVHAQAKRESAAGGRDQSRLLRNLDVKQRKALTLFEDSRAITARDVAVLFGFQQRTASALCQRWVLEGFLVTADAAKKTRRYHLAEEYEKLLGRTSGVDL</sequence>
<protein>
    <submittedName>
        <fullName evidence="5">Fic family protein</fullName>
    </submittedName>
</protein>
<dbReference type="Gene3D" id="1.10.3290.10">
    <property type="entry name" value="Fido-like domain"/>
    <property type="match status" value="1"/>
</dbReference>
<feature type="domain" description="Fido" evidence="4">
    <location>
        <begin position="110"/>
        <end position="266"/>
    </location>
</feature>
<evidence type="ECO:0000313" key="6">
    <source>
        <dbReference type="Proteomes" id="UP000584867"/>
    </source>
</evidence>